<dbReference type="Proteomes" id="UP000246702">
    <property type="component" value="Unassembled WGS sequence"/>
</dbReference>
<organism evidence="1 2">
    <name type="scientific">Aspergillus sclerotioniger CBS 115572</name>
    <dbReference type="NCBI Taxonomy" id="1450535"/>
    <lineage>
        <taxon>Eukaryota</taxon>
        <taxon>Fungi</taxon>
        <taxon>Dikarya</taxon>
        <taxon>Ascomycota</taxon>
        <taxon>Pezizomycotina</taxon>
        <taxon>Eurotiomycetes</taxon>
        <taxon>Eurotiomycetidae</taxon>
        <taxon>Eurotiales</taxon>
        <taxon>Aspergillaceae</taxon>
        <taxon>Aspergillus</taxon>
        <taxon>Aspergillus subgen. Circumdati</taxon>
    </lineage>
</organism>
<proteinExistence type="predicted"/>
<evidence type="ECO:0000313" key="2">
    <source>
        <dbReference type="Proteomes" id="UP000246702"/>
    </source>
</evidence>
<evidence type="ECO:0000313" key="1">
    <source>
        <dbReference type="EMBL" id="PWY83880.1"/>
    </source>
</evidence>
<accession>A0A317WI44</accession>
<comment type="caution">
    <text evidence="1">The sequence shown here is derived from an EMBL/GenBank/DDBJ whole genome shotgun (WGS) entry which is preliminary data.</text>
</comment>
<reference evidence="1 2" key="1">
    <citation type="submission" date="2016-12" db="EMBL/GenBank/DDBJ databases">
        <title>The genomes of Aspergillus section Nigri reveals drivers in fungal speciation.</title>
        <authorList>
            <consortium name="DOE Joint Genome Institute"/>
            <person name="Vesth T.C."/>
            <person name="Nybo J."/>
            <person name="Theobald S."/>
            <person name="Brandl J."/>
            <person name="Frisvad J.C."/>
            <person name="Nielsen K.F."/>
            <person name="Lyhne E.K."/>
            <person name="Kogle M.E."/>
            <person name="Kuo A."/>
            <person name="Riley R."/>
            <person name="Clum A."/>
            <person name="Nolan M."/>
            <person name="Lipzen A."/>
            <person name="Salamov A."/>
            <person name="Henrissat B."/>
            <person name="Wiebenga A."/>
            <person name="De Vries R.P."/>
            <person name="Grigoriev I.V."/>
            <person name="Mortensen U.H."/>
            <person name="Andersen M.R."/>
            <person name="Baker S.E."/>
        </authorList>
    </citation>
    <scope>NUCLEOTIDE SEQUENCE [LARGE SCALE GENOMIC DNA]</scope>
    <source>
        <strain evidence="1 2">CBS 115572</strain>
    </source>
</reference>
<dbReference type="OrthoDB" id="4431514at2759"/>
<dbReference type="GeneID" id="37116741"/>
<dbReference type="AlphaFoldDB" id="A0A317WI44"/>
<dbReference type="EMBL" id="MSFK01000018">
    <property type="protein sequence ID" value="PWY83880.1"/>
    <property type="molecule type" value="Genomic_DNA"/>
</dbReference>
<gene>
    <name evidence="1" type="ORF">BO94DRAFT_566970</name>
</gene>
<dbReference type="STRING" id="1450535.A0A317WI44"/>
<keyword evidence="2" id="KW-1185">Reference proteome</keyword>
<sequence>MLDRLPDTVLLQCLHREVHLHSGAIPMFGKTIRPPSIISIIENTCRNADIASATQVLVVDDWLVGNRRRESFTTDPVTLKTLLQTAKLSPDQESWWREALDACHQDAWIALLLLQLPNLRKLEIRNMEPGSPYLQSILTRLTDPNDPLTGLTQLSELKVSPAMFGHDFFLSSFIPFAQLPAIQKFHIGGAIDSYPPPPPALFKAASESIRRRAQANGTNTSMGWGISPAQAQYLENISRSSTLAPSVLFPALTAAKPSLQSLWMTTTHRIRHSPRDIFTQDLPGIPIGNLHDLPSLRALRMRVENILSITHASDRTLTNTKDKLWDILPHTLESLFLEDCDRALFPEIINQLQRMLHSREEAQRQELHQETTLFPYLKTVVLQQPREEADRTRFEFPPNMKSISREMMEDVARHRMAENDLQPEVWKGLMEVKEKFGALGVEVRVVDKMRTDGEFLLR</sequence>
<protein>
    <submittedName>
        <fullName evidence="1">Uncharacterized protein</fullName>
    </submittedName>
</protein>
<name>A0A317WI44_9EURO</name>
<dbReference type="RefSeq" id="XP_025466348.1">
    <property type="nucleotide sequence ID" value="XM_025614598.1"/>
</dbReference>